<feature type="coiled-coil region" evidence="1">
    <location>
        <begin position="590"/>
        <end position="617"/>
    </location>
</feature>
<proteinExistence type="predicted"/>
<organism evidence="5 6">
    <name type="scientific">Botryotinia calthae</name>
    <dbReference type="NCBI Taxonomy" id="38488"/>
    <lineage>
        <taxon>Eukaryota</taxon>
        <taxon>Fungi</taxon>
        <taxon>Dikarya</taxon>
        <taxon>Ascomycota</taxon>
        <taxon>Pezizomycotina</taxon>
        <taxon>Leotiomycetes</taxon>
        <taxon>Helotiales</taxon>
        <taxon>Sclerotiniaceae</taxon>
        <taxon>Botryotinia</taxon>
    </lineage>
</organism>
<feature type="transmembrane region" description="Helical" evidence="2">
    <location>
        <begin position="519"/>
        <end position="538"/>
    </location>
</feature>
<comment type="caution">
    <text evidence="5">The sequence shown here is derived from an EMBL/GenBank/DDBJ whole genome shotgun (WGS) entry which is preliminary data.</text>
</comment>
<dbReference type="STRING" id="38488.A0A4Y8DAM9"/>
<dbReference type="Proteomes" id="UP000297299">
    <property type="component" value="Unassembled WGS sequence"/>
</dbReference>
<protein>
    <submittedName>
        <fullName evidence="5">Uncharacterized protein</fullName>
    </submittedName>
</protein>
<feature type="domain" description="Calcium channel YVC1-like C-terminal transmembrane" evidence="4">
    <location>
        <begin position="255"/>
        <end position="539"/>
    </location>
</feature>
<keyword evidence="2" id="KW-0812">Transmembrane</keyword>
<dbReference type="Pfam" id="PF23317">
    <property type="entry name" value="YVC1_C"/>
    <property type="match status" value="1"/>
</dbReference>
<evidence type="ECO:0000259" key="3">
    <source>
        <dbReference type="Pfam" id="PF23190"/>
    </source>
</evidence>
<evidence type="ECO:0000259" key="4">
    <source>
        <dbReference type="Pfam" id="PF23317"/>
    </source>
</evidence>
<keyword evidence="2" id="KW-1133">Transmembrane helix</keyword>
<feature type="transmembrane region" description="Helical" evidence="2">
    <location>
        <begin position="435"/>
        <end position="456"/>
    </location>
</feature>
<dbReference type="PANTHER" id="PTHR35859:SF5">
    <property type="entry name" value="ION TRANSPORT DOMAIN-CONTAINING PROTEIN"/>
    <property type="match status" value="1"/>
</dbReference>
<feature type="transmembrane region" description="Helical" evidence="2">
    <location>
        <begin position="375"/>
        <end position="393"/>
    </location>
</feature>
<accession>A0A4Y8DAM9</accession>
<reference evidence="5 6" key="1">
    <citation type="submission" date="2017-11" db="EMBL/GenBank/DDBJ databases">
        <title>Comparative genomics of Botrytis spp.</title>
        <authorList>
            <person name="Valero-Jimenez C.A."/>
            <person name="Tapia P."/>
            <person name="Veloso J."/>
            <person name="Silva-Moreno E."/>
            <person name="Staats M."/>
            <person name="Valdes J.H."/>
            <person name="Van Kan J.A.L."/>
        </authorList>
    </citation>
    <scope>NUCLEOTIDE SEQUENCE [LARGE SCALE GENOMIC DNA]</scope>
    <source>
        <strain evidence="5 6">MUCL2830</strain>
    </source>
</reference>
<dbReference type="InterPro" id="IPR056337">
    <property type="entry name" value="LHD_YVC1"/>
</dbReference>
<dbReference type="AlphaFoldDB" id="A0A4Y8DAM9"/>
<sequence>MVQWRKLFGLDGSADQHLWRDEARRLLPSYREDEFHSAIPPLEVTKTALRLRYLIEESVPCELEEANIVCAHSKIITRKVVAAAKEAGGKDYGACVVYALLVCKRWFKKQAMLELWDADLHNVRAVACEVIAKQLIETEEDQEYLLQKVLLKRYSVLVDGEQTAPANVIERAVDLHALRVTGSSGYQKCVNYLWRGWLVQDENDPSQFVDYKKKDNANYWTHVDPDRMRAPIYQNATQIIFSLIYLALYTGAINTVNPSGDLDIVEVILYIFTAGFICDEASKFWKVGRYYIGFWNVFNVILYALLTTSLITRIIALGHPLQDDDGKRGKFNELSYNFLAFSAPMFWMRLLLYLDSIRFFGAMLVVIKVMMKESLIFFALLFVIIIGFLQAFIGMDMADSNVDSATFILQAMANAVMQSPDFSGFDNFAPPFGIILYYIFTFLIMVVLLNILIALYNSAYEDITDNAIDEYLALFSQKTMQFVRAPDENVFIAPTNLIEIFFLILPCEWWMPRKQYAKLNDYVMAVVYSPLLLIAAWFEQRSAIKVKGNRQRGDDDDGTVEEWEQLDGEVDFAGEGWEKRVKGVVPDVESDEATCEVRELRKEVGELKELLLKLVKEKDGGSDKGKGKKK</sequence>
<dbReference type="PANTHER" id="PTHR35859">
    <property type="entry name" value="NONSELECTIVE CATION CHANNEL PROTEIN"/>
    <property type="match status" value="1"/>
</dbReference>
<dbReference type="Pfam" id="PF23190">
    <property type="entry name" value="LHD_TRPY1"/>
    <property type="match status" value="1"/>
</dbReference>
<evidence type="ECO:0000256" key="2">
    <source>
        <dbReference type="SAM" id="Phobius"/>
    </source>
</evidence>
<evidence type="ECO:0000313" key="6">
    <source>
        <dbReference type="Proteomes" id="UP000297299"/>
    </source>
</evidence>
<name>A0A4Y8DAM9_9HELO</name>
<gene>
    <name evidence="5" type="ORF">BOTCAL_0076g00120</name>
</gene>
<dbReference type="InterPro" id="IPR056336">
    <property type="entry name" value="YVC1_C"/>
</dbReference>
<keyword evidence="6" id="KW-1185">Reference proteome</keyword>
<feature type="domain" description="YVC1 N-terminal linker helical" evidence="3">
    <location>
        <begin position="44"/>
        <end position="223"/>
    </location>
</feature>
<dbReference type="EMBL" id="PHWZ01000076">
    <property type="protein sequence ID" value="TEY73580.1"/>
    <property type="molecule type" value="Genomic_DNA"/>
</dbReference>
<keyword evidence="2" id="KW-0472">Membrane</keyword>
<keyword evidence="1" id="KW-0175">Coiled coil</keyword>
<evidence type="ECO:0000313" key="5">
    <source>
        <dbReference type="EMBL" id="TEY73580.1"/>
    </source>
</evidence>
<dbReference type="InterPro" id="IPR052971">
    <property type="entry name" value="TRP_calcium_channel"/>
</dbReference>
<evidence type="ECO:0000256" key="1">
    <source>
        <dbReference type="SAM" id="Coils"/>
    </source>
</evidence>
<dbReference type="OrthoDB" id="301415at2759"/>
<feature type="transmembrane region" description="Helical" evidence="2">
    <location>
        <begin position="290"/>
        <end position="316"/>
    </location>
</feature>